<name>A0A0F9BPZ8_9ZZZZ</name>
<sequence length="154" mass="17837">YDTAMGFAAKQMRSLKRFAEDANVAIGQLLLPTFTKIIPIAKGFLVTMRDIARDWKFLLIGAGVFPITEIFEETKWKVIAAEQALDEFNDKLIPWNKWKKTSLKTIVDQYKIAIDCLNLQYDKLLDNLGKPEPESWKDYLWHRATTWPAKDKAE</sequence>
<protein>
    <submittedName>
        <fullName evidence="1">Uncharacterized protein</fullName>
    </submittedName>
</protein>
<accession>A0A0F9BPZ8</accession>
<organism evidence="1">
    <name type="scientific">marine sediment metagenome</name>
    <dbReference type="NCBI Taxonomy" id="412755"/>
    <lineage>
        <taxon>unclassified sequences</taxon>
        <taxon>metagenomes</taxon>
        <taxon>ecological metagenomes</taxon>
    </lineage>
</organism>
<proteinExistence type="predicted"/>
<comment type="caution">
    <text evidence="1">The sequence shown here is derived from an EMBL/GenBank/DDBJ whole genome shotgun (WGS) entry which is preliminary data.</text>
</comment>
<feature type="non-terminal residue" evidence="1">
    <location>
        <position position="1"/>
    </location>
</feature>
<evidence type="ECO:0000313" key="1">
    <source>
        <dbReference type="EMBL" id="KKL23955.1"/>
    </source>
</evidence>
<dbReference type="AlphaFoldDB" id="A0A0F9BPZ8"/>
<dbReference type="EMBL" id="LAZR01036774">
    <property type="protein sequence ID" value="KKL23955.1"/>
    <property type="molecule type" value="Genomic_DNA"/>
</dbReference>
<reference evidence="1" key="1">
    <citation type="journal article" date="2015" name="Nature">
        <title>Complex archaea that bridge the gap between prokaryotes and eukaryotes.</title>
        <authorList>
            <person name="Spang A."/>
            <person name="Saw J.H."/>
            <person name="Jorgensen S.L."/>
            <person name="Zaremba-Niedzwiedzka K."/>
            <person name="Martijn J."/>
            <person name="Lind A.E."/>
            <person name="van Eijk R."/>
            <person name="Schleper C."/>
            <person name="Guy L."/>
            <person name="Ettema T.J."/>
        </authorList>
    </citation>
    <scope>NUCLEOTIDE SEQUENCE</scope>
</reference>
<gene>
    <name evidence="1" type="ORF">LCGC14_2420200</name>
</gene>